<gene>
    <name evidence="4" type="primary">LOC127752227</name>
    <name evidence="3" type="synonym">LOC127749636</name>
</gene>
<dbReference type="GeneID" id="127752227"/>
<evidence type="ECO:0000313" key="2">
    <source>
        <dbReference type="Proteomes" id="UP000504606"/>
    </source>
</evidence>
<sequence length="201" mass="21903">MVYHSQELCLVVRAMLQHLHAFPSQRHKYETRNAIILCFGASPIAYTVCMSTIIANTKQGVFWLNVAYGLNDLLPWVLISVTQDSFSHVVSASTDLLAGIADDVQQLINKHARVESTGFRATLSAPASTKCPACRGRYPSQSSTLARGVRALRVRYQCVHDGVLATNGVYGLFNRASITVATVQVVVCLYVGVIVPHGKGK</sequence>
<name>A0A9C6XVZ7_FRAOC</name>
<protein>
    <submittedName>
        <fullName evidence="3">Uncharacterized protein LOC127749636</fullName>
    </submittedName>
    <submittedName>
        <fullName evidence="4">Uncharacterized protein LOC127752227</fullName>
    </submittedName>
</protein>
<dbReference type="KEGG" id="foc:127752227"/>
<keyword evidence="1" id="KW-1133">Transmembrane helix</keyword>
<evidence type="ECO:0000313" key="3">
    <source>
        <dbReference type="RefSeq" id="XP_052124569.1"/>
    </source>
</evidence>
<feature type="transmembrane region" description="Helical" evidence="1">
    <location>
        <begin position="34"/>
        <end position="55"/>
    </location>
</feature>
<dbReference type="RefSeq" id="XP_052124569.1">
    <property type="nucleotide sequence ID" value="XM_052268609.1"/>
</dbReference>
<dbReference type="AlphaFoldDB" id="A0A9C6XVZ7"/>
<proteinExistence type="predicted"/>
<dbReference type="Proteomes" id="UP000504606">
    <property type="component" value="Unplaced"/>
</dbReference>
<evidence type="ECO:0000313" key="4">
    <source>
        <dbReference type="RefSeq" id="XP_052132960.1"/>
    </source>
</evidence>
<dbReference type="KEGG" id="foc:127749636"/>
<keyword evidence="1" id="KW-0472">Membrane</keyword>
<keyword evidence="1" id="KW-0812">Transmembrane</keyword>
<organism evidence="2 4">
    <name type="scientific">Frankliniella occidentalis</name>
    <name type="common">Western flower thrips</name>
    <name type="synonym">Euthrips occidentalis</name>
    <dbReference type="NCBI Taxonomy" id="133901"/>
    <lineage>
        <taxon>Eukaryota</taxon>
        <taxon>Metazoa</taxon>
        <taxon>Ecdysozoa</taxon>
        <taxon>Arthropoda</taxon>
        <taxon>Hexapoda</taxon>
        <taxon>Insecta</taxon>
        <taxon>Pterygota</taxon>
        <taxon>Neoptera</taxon>
        <taxon>Paraneoptera</taxon>
        <taxon>Thysanoptera</taxon>
        <taxon>Terebrantia</taxon>
        <taxon>Thripoidea</taxon>
        <taxon>Thripidae</taxon>
        <taxon>Frankliniella</taxon>
    </lineage>
</organism>
<evidence type="ECO:0000256" key="1">
    <source>
        <dbReference type="SAM" id="Phobius"/>
    </source>
</evidence>
<reference evidence="3 4" key="1">
    <citation type="submission" date="2025-04" db="UniProtKB">
        <authorList>
            <consortium name="RefSeq"/>
        </authorList>
    </citation>
    <scope>IDENTIFICATION</scope>
    <source>
        <tissue evidence="3 4">Whole organism</tissue>
    </source>
</reference>
<dbReference type="RefSeq" id="XP_052132960.1">
    <property type="nucleotide sequence ID" value="XM_052277000.1"/>
</dbReference>
<feature type="transmembrane region" description="Helical" evidence="1">
    <location>
        <begin position="176"/>
        <end position="195"/>
    </location>
</feature>
<accession>A0A9C6XVZ7</accession>
<keyword evidence="2" id="KW-1185">Reference proteome</keyword>